<dbReference type="OrthoDB" id="5958943at2759"/>
<dbReference type="InterPro" id="IPR006108">
    <property type="entry name" value="3HC_DH_C"/>
</dbReference>
<dbReference type="InterPro" id="IPR022694">
    <property type="entry name" value="3-OHacyl-CoA_DH"/>
</dbReference>
<dbReference type="Pfam" id="PF00725">
    <property type="entry name" value="3HCDH"/>
    <property type="match status" value="1"/>
</dbReference>
<dbReference type="Proteomes" id="UP000224854">
    <property type="component" value="Unassembled WGS sequence"/>
</dbReference>
<dbReference type="PANTHER" id="PTHR48075">
    <property type="entry name" value="3-HYDROXYACYL-COA DEHYDROGENASE FAMILY PROTEIN"/>
    <property type="match status" value="1"/>
</dbReference>
<dbReference type="InterPro" id="IPR036291">
    <property type="entry name" value="NAD(P)-bd_dom_sf"/>
</dbReference>
<dbReference type="Gene3D" id="1.10.1040.10">
    <property type="entry name" value="N-(1-d-carboxylethyl)-l-norvaline Dehydrogenase, domain 2"/>
    <property type="match status" value="1"/>
</dbReference>
<dbReference type="SUPFAM" id="SSF51735">
    <property type="entry name" value="NAD(P)-binding Rossmann-fold domains"/>
    <property type="match status" value="1"/>
</dbReference>
<comment type="similarity">
    <text evidence="1">Belongs to the 3-hydroxyacyl-CoA dehydrogenase family.</text>
</comment>
<evidence type="ECO:0000259" key="6">
    <source>
        <dbReference type="Pfam" id="PF02737"/>
    </source>
</evidence>
<dbReference type="InterPro" id="IPR008927">
    <property type="entry name" value="6-PGluconate_DH-like_C_sf"/>
</dbReference>
<name>A0A2C5ZKS8_9HYPO</name>
<dbReference type="PIRSF" id="PIRSF000105">
    <property type="entry name" value="HCDH"/>
    <property type="match status" value="1"/>
</dbReference>
<feature type="region of interest" description="Disordered" evidence="4">
    <location>
        <begin position="274"/>
        <end position="296"/>
    </location>
</feature>
<evidence type="ECO:0008006" key="9">
    <source>
        <dbReference type="Google" id="ProtNLM"/>
    </source>
</evidence>
<feature type="domain" description="3-hydroxyacyl-CoA dehydrogenase C-terminal" evidence="5">
    <location>
        <begin position="187"/>
        <end position="280"/>
    </location>
</feature>
<dbReference type="InterPro" id="IPR013328">
    <property type="entry name" value="6PGD_dom2"/>
</dbReference>
<evidence type="ECO:0000256" key="2">
    <source>
        <dbReference type="ARBA" id="ARBA00023002"/>
    </source>
</evidence>
<dbReference type="AlphaFoldDB" id="A0A2C5ZKS8"/>
<dbReference type="EMBL" id="NJEU01000172">
    <property type="protein sequence ID" value="PHH79871.1"/>
    <property type="molecule type" value="Genomic_DNA"/>
</dbReference>
<evidence type="ECO:0000313" key="7">
    <source>
        <dbReference type="EMBL" id="PHH79871.1"/>
    </source>
</evidence>
<dbReference type="GO" id="GO:0070403">
    <property type="term" value="F:NAD+ binding"/>
    <property type="evidence" value="ECO:0007669"/>
    <property type="project" value="InterPro"/>
</dbReference>
<evidence type="ECO:0000259" key="5">
    <source>
        <dbReference type="Pfam" id="PF00725"/>
    </source>
</evidence>
<gene>
    <name evidence="7" type="ORF">CDD82_2125</name>
</gene>
<evidence type="ECO:0000256" key="4">
    <source>
        <dbReference type="SAM" id="MobiDB-lite"/>
    </source>
</evidence>
<keyword evidence="2" id="KW-0560">Oxidoreductase</keyword>
<feature type="domain" description="3-hydroxyacyl-CoA dehydrogenase NAD binding" evidence="6">
    <location>
        <begin position="13"/>
        <end position="184"/>
    </location>
</feature>
<dbReference type="GO" id="GO:0016616">
    <property type="term" value="F:oxidoreductase activity, acting on the CH-OH group of donors, NAD or NADP as acceptor"/>
    <property type="evidence" value="ECO:0007669"/>
    <property type="project" value="InterPro"/>
</dbReference>
<evidence type="ECO:0000256" key="1">
    <source>
        <dbReference type="ARBA" id="ARBA00009463"/>
    </source>
</evidence>
<organism evidence="7 8">
    <name type="scientific">Ophiocordyceps australis</name>
    <dbReference type="NCBI Taxonomy" id="1399860"/>
    <lineage>
        <taxon>Eukaryota</taxon>
        <taxon>Fungi</taxon>
        <taxon>Dikarya</taxon>
        <taxon>Ascomycota</taxon>
        <taxon>Pezizomycotina</taxon>
        <taxon>Sordariomycetes</taxon>
        <taxon>Hypocreomycetidae</taxon>
        <taxon>Hypocreales</taxon>
        <taxon>Ophiocordycipitaceae</taxon>
        <taxon>Ophiocordyceps</taxon>
    </lineage>
</organism>
<dbReference type="InterPro" id="IPR006176">
    <property type="entry name" value="3-OHacyl-CoA_DH_NAD-bd"/>
</dbReference>
<evidence type="ECO:0000256" key="3">
    <source>
        <dbReference type="PIRSR" id="PIRSR000105-1"/>
    </source>
</evidence>
<dbReference type="Gene3D" id="3.40.50.720">
    <property type="entry name" value="NAD(P)-binding Rossmann-like Domain"/>
    <property type="match status" value="1"/>
</dbReference>
<evidence type="ECO:0000313" key="8">
    <source>
        <dbReference type="Proteomes" id="UP000224854"/>
    </source>
</evidence>
<keyword evidence="8" id="KW-1185">Reference proteome</keyword>
<dbReference type="PANTHER" id="PTHR48075:SF3">
    <property type="entry name" value="3-HYDROXYACYL-COA DEHYDROGENASE"/>
    <property type="match status" value="1"/>
</dbReference>
<dbReference type="GO" id="GO:0006631">
    <property type="term" value="P:fatty acid metabolic process"/>
    <property type="evidence" value="ECO:0007669"/>
    <property type="project" value="InterPro"/>
</dbReference>
<dbReference type="Pfam" id="PF02737">
    <property type="entry name" value="3HCDH_N"/>
    <property type="match status" value="1"/>
</dbReference>
<proteinExistence type="inferred from homology"/>
<protein>
    <recommendedName>
        <fullName evidence="9">3-hydroxyacyl-CoA dehydrogenase NAD binding domain-containing protein</fullName>
    </recommendedName>
</protein>
<accession>A0A2C5ZKS8</accession>
<sequence>MSPVTLPSTTDRHVVVLGGGVLGRRIACMWAAGGHNVVVRARSAKTRDAAVHYYETTFSEYPSKQRGTVRGVEDLAEAVKNSWLIIESIPEELQAKIDIFGQLAKVAPPDALLCSNSSSYKSREMVQGLDLSVRQRVSNMHYYMPPGNVIVELMTCGDTDASIFPFLVKKCKEIGLHPYVAHKECTGLIFNRMWAAIKREALNIYAEGVSTPEEIDALWVEMWSGSKSGPMAMMDNVGLDTVSFIEQHYIKERGLPTTPVDFLKKYIDEGRLGAKSDKGGLYPPKGAAVPADMRRQ</sequence>
<feature type="site" description="Important for catalytic activity" evidence="3">
    <location>
        <position position="141"/>
    </location>
</feature>
<reference evidence="7 8" key="1">
    <citation type="submission" date="2017-06" db="EMBL/GenBank/DDBJ databases">
        <title>Ant-infecting Ophiocordyceps genomes reveal a high diversity of potential behavioral manipulation genes and a possible major role for enterotoxins.</title>
        <authorList>
            <person name="De Bekker C."/>
            <person name="Evans H.C."/>
            <person name="Brachmann A."/>
            <person name="Hughes D.P."/>
        </authorList>
    </citation>
    <scope>NUCLEOTIDE SEQUENCE [LARGE SCALE GENOMIC DNA]</scope>
    <source>
        <strain evidence="7 8">1348a</strain>
    </source>
</reference>
<dbReference type="SUPFAM" id="SSF48179">
    <property type="entry name" value="6-phosphogluconate dehydrogenase C-terminal domain-like"/>
    <property type="match status" value="1"/>
</dbReference>
<comment type="caution">
    <text evidence="7">The sequence shown here is derived from an EMBL/GenBank/DDBJ whole genome shotgun (WGS) entry which is preliminary data.</text>
</comment>